<evidence type="ECO:0000313" key="1">
    <source>
        <dbReference type="EMBL" id="OJI99274.1"/>
    </source>
</evidence>
<keyword evidence="2" id="KW-1185">Reference proteome</keyword>
<gene>
    <name evidence="1" type="ORF">ASPVEDRAFT_882534</name>
</gene>
<accession>A0A1L9PCT3</accession>
<protein>
    <submittedName>
        <fullName evidence="1">Uncharacterized protein</fullName>
    </submittedName>
</protein>
<dbReference type="VEuPathDB" id="FungiDB:ASPVEDRAFT_882534"/>
<dbReference type="AlphaFoldDB" id="A0A1L9PCT3"/>
<feature type="non-terminal residue" evidence="1">
    <location>
        <position position="217"/>
    </location>
</feature>
<reference evidence="2" key="1">
    <citation type="journal article" date="2017" name="Genome Biol.">
        <title>Comparative genomics reveals high biological diversity and specific adaptations in the industrially and medically important fungal genus Aspergillus.</title>
        <authorList>
            <person name="de Vries R.P."/>
            <person name="Riley R."/>
            <person name="Wiebenga A."/>
            <person name="Aguilar-Osorio G."/>
            <person name="Amillis S."/>
            <person name="Uchima C.A."/>
            <person name="Anderluh G."/>
            <person name="Asadollahi M."/>
            <person name="Askin M."/>
            <person name="Barry K."/>
            <person name="Battaglia E."/>
            <person name="Bayram O."/>
            <person name="Benocci T."/>
            <person name="Braus-Stromeyer S.A."/>
            <person name="Caldana C."/>
            <person name="Canovas D."/>
            <person name="Cerqueira G.C."/>
            <person name="Chen F."/>
            <person name="Chen W."/>
            <person name="Choi C."/>
            <person name="Clum A."/>
            <person name="Dos Santos R.A."/>
            <person name="Damasio A.R."/>
            <person name="Diallinas G."/>
            <person name="Emri T."/>
            <person name="Fekete E."/>
            <person name="Flipphi M."/>
            <person name="Freyberg S."/>
            <person name="Gallo A."/>
            <person name="Gournas C."/>
            <person name="Habgood R."/>
            <person name="Hainaut M."/>
            <person name="Harispe M.L."/>
            <person name="Henrissat B."/>
            <person name="Hilden K.S."/>
            <person name="Hope R."/>
            <person name="Hossain A."/>
            <person name="Karabika E."/>
            <person name="Karaffa L."/>
            <person name="Karanyi Z."/>
            <person name="Krasevec N."/>
            <person name="Kuo A."/>
            <person name="Kusch H."/>
            <person name="LaButti K."/>
            <person name="Lagendijk E.L."/>
            <person name="Lapidus A."/>
            <person name="Levasseur A."/>
            <person name="Lindquist E."/>
            <person name="Lipzen A."/>
            <person name="Logrieco A.F."/>
            <person name="MacCabe A."/>
            <person name="Maekelae M.R."/>
            <person name="Malavazi I."/>
            <person name="Melin P."/>
            <person name="Meyer V."/>
            <person name="Mielnichuk N."/>
            <person name="Miskei M."/>
            <person name="Molnar A.P."/>
            <person name="Mule G."/>
            <person name="Ngan C.Y."/>
            <person name="Orejas M."/>
            <person name="Orosz E."/>
            <person name="Ouedraogo J.P."/>
            <person name="Overkamp K.M."/>
            <person name="Park H.-S."/>
            <person name="Perrone G."/>
            <person name="Piumi F."/>
            <person name="Punt P.J."/>
            <person name="Ram A.F."/>
            <person name="Ramon A."/>
            <person name="Rauscher S."/>
            <person name="Record E."/>
            <person name="Riano-Pachon D.M."/>
            <person name="Robert V."/>
            <person name="Roehrig J."/>
            <person name="Ruller R."/>
            <person name="Salamov A."/>
            <person name="Salih N.S."/>
            <person name="Samson R.A."/>
            <person name="Sandor E."/>
            <person name="Sanguinetti M."/>
            <person name="Schuetze T."/>
            <person name="Sepcic K."/>
            <person name="Shelest E."/>
            <person name="Sherlock G."/>
            <person name="Sophianopoulou V."/>
            <person name="Squina F.M."/>
            <person name="Sun H."/>
            <person name="Susca A."/>
            <person name="Todd R.B."/>
            <person name="Tsang A."/>
            <person name="Unkles S.E."/>
            <person name="van de Wiele N."/>
            <person name="van Rossen-Uffink D."/>
            <person name="Oliveira J.V."/>
            <person name="Vesth T.C."/>
            <person name="Visser J."/>
            <person name="Yu J.-H."/>
            <person name="Zhou M."/>
            <person name="Andersen M.R."/>
            <person name="Archer D.B."/>
            <person name="Baker S.E."/>
            <person name="Benoit I."/>
            <person name="Brakhage A.A."/>
            <person name="Braus G.H."/>
            <person name="Fischer R."/>
            <person name="Frisvad J.C."/>
            <person name="Goldman G.H."/>
            <person name="Houbraken J."/>
            <person name="Oakley B."/>
            <person name="Pocsi I."/>
            <person name="Scazzocchio C."/>
            <person name="Seiboth B."/>
            <person name="vanKuyk P.A."/>
            <person name="Wortman J."/>
            <person name="Dyer P.S."/>
            <person name="Grigoriev I.V."/>
        </authorList>
    </citation>
    <scope>NUCLEOTIDE SEQUENCE [LARGE SCALE GENOMIC DNA]</scope>
    <source>
        <strain evidence="2">CBS 583.65</strain>
    </source>
</reference>
<dbReference type="RefSeq" id="XP_040665037.1">
    <property type="nucleotide sequence ID" value="XM_040818267.1"/>
</dbReference>
<evidence type="ECO:0000313" key="2">
    <source>
        <dbReference type="Proteomes" id="UP000184073"/>
    </source>
</evidence>
<proteinExistence type="predicted"/>
<dbReference type="GeneID" id="63733778"/>
<dbReference type="EMBL" id="KV878126">
    <property type="protein sequence ID" value="OJI99274.1"/>
    <property type="molecule type" value="Genomic_DNA"/>
</dbReference>
<name>A0A1L9PCT3_ASPVE</name>
<dbReference type="Proteomes" id="UP000184073">
    <property type="component" value="Unassembled WGS sequence"/>
</dbReference>
<sequence>MMLIKILSEIKEPLVTLSAIFTTLLYTSIEHTSSNHIKALVVLGILLLINNRDPDKLQDRRDLAALLKRTPASNITNSTGRGEGAVARRELNSSNTITILKLLRESKDSNIIIKVLRVVVRVYSDRGGADSSTTRVREEEAGIDTQVTSSLALSIVASSYNILVINNTTTIDKGATLEQVNPVEILLYTSLGAADNILLGEDAGEDGEEGDGGLYGG</sequence>
<organism evidence="1 2">
    <name type="scientific">Aspergillus versicolor CBS 583.65</name>
    <dbReference type="NCBI Taxonomy" id="1036611"/>
    <lineage>
        <taxon>Eukaryota</taxon>
        <taxon>Fungi</taxon>
        <taxon>Dikarya</taxon>
        <taxon>Ascomycota</taxon>
        <taxon>Pezizomycotina</taxon>
        <taxon>Eurotiomycetes</taxon>
        <taxon>Eurotiomycetidae</taxon>
        <taxon>Eurotiales</taxon>
        <taxon>Aspergillaceae</taxon>
        <taxon>Aspergillus</taxon>
        <taxon>Aspergillus subgen. Nidulantes</taxon>
    </lineage>
</organism>